<dbReference type="OrthoDB" id="5770719at2"/>
<keyword evidence="2" id="KW-1185">Reference proteome</keyword>
<reference evidence="2" key="1">
    <citation type="submission" date="2016-10" db="EMBL/GenBank/DDBJ databases">
        <authorList>
            <person name="Varghese N."/>
            <person name="Submissions S."/>
        </authorList>
    </citation>
    <scope>NUCLEOTIDE SEQUENCE [LARGE SCALE GENOMIC DNA]</scope>
    <source>
        <strain evidence="2">DSM 17616</strain>
    </source>
</reference>
<organism evidence="1 2">
    <name type="scientific">Rheinheimera pacifica</name>
    <dbReference type="NCBI Taxonomy" id="173990"/>
    <lineage>
        <taxon>Bacteria</taxon>
        <taxon>Pseudomonadati</taxon>
        <taxon>Pseudomonadota</taxon>
        <taxon>Gammaproteobacteria</taxon>
        <taxon>Chromatiales</taxon>
        <taxon>Chromatiaceae</taxon>
        <taxon>Rheinheimera</taxon>
    </lineage>
</organism>
<dbReference type="Pfam" id="PF04077">
    <property type="entry name" value="DsrH"/>
    <property type="match status" value="1"/>
</dbReference>
<dbReference type="RefSeq" id="WP_092793839.1">
    <property type="nucleotide sequence ID" value="NZ_FNXF01000009.1"/>
</dbReference>
<accession>A0A1H6MEK3</accession>
<dbReference type="Proteomes" id="UP000199371">
    <property type="component" value="Unassembled WGS sequence"/>
</dbReference>
<dbReference type="Gene3D" id="3.40.1260.10">
    <property type="entry name" value="DsrEFH-like"/>
    <property type="match status" value="1"/>
</dbReference>
<dbReference type="EMBL" id="FNXF01000009">
    <property type="protein sequence ID" value="SEH97518.1"/>
    <property type="molecule type" value="Genomic_DNA"/>
</dbReference>
<dbReference type="GO" id="GO:0002143">
    <property type="term" value="P:tRNA wobble position uridine thiolation"/>
    <property type="evidence" value="ECO:0007669"/>
    <property type="project" value="InterPro"/>
</dbReference>
<dbReference type="SUPFAM" id="SSF75169">
    <property type="entry name" value="DsrEFH-like"/>
    <property type="match status" value="1"/>
</dbReference>
<sequence>MKLISVINPSVSLSELSLICQPQDIILLRQDAVYLCLRTDLSWPSQLYALDVDIQVRQIKPLAAVTVISAQRWVELSISAEQNVLWQN</sequence>
<name>A0A1H6MEK3_9GAMM</name>
<dbReference type="InterPro" id="IPR027396">
    <property type="entry name" value="DsrEFH-like"/>
</dbReference>
<gene>
    <name evidence="1" type="ORF">SAMN05660691_02536</name>
</gene>
<dbReference type="STRING" id="173990.SAMN05660691_02536"/>
<evidence type="ECO:0000313" key="2">
    <source>
        <dbReference type="Proteomes" id="UP000199371"/>
    </source>
</evidence>
<dbReference type="InterPro" id="IPR007215">
    <property type="entry name" value="Sulphur_relay_TusB/DsrH"/>
</dbReference>
<proteinExistence type="predicted"/>
<dbReference type="AlphaFoldDB" id="A0A1H6MEK3"/>
<protein>
    <submittedName>
        <fullName evidence="1">Sulfur relay protein TusB/DsrH</fullName>
    </submittedName>
</protein>
<evidence type="ECO:0000313" key="1">
    <source>
        <dbReference type="EMBL" id="SEH97518.1"/>
    </source>
</evidence>
<dbReference type="GO" id="GO:0005737">
    <property type="term" value="C:cytoplasm"/>
    <property type="evidence" value="ECO:0007669"/>
    <property type="project" value="InterPro"/>
</dbReference>